<keyword evidence="2" id="KW-0732">Signal</keyword>
<feature type="signal peptide" evidence="2">
    <location>
        <begin position="1"/>
        <end position="20"/>
    </location>
</feature>
<gene>
    <name evidence="3" type="ORF">WA026_016037</name>
</gene>
<feature type="compositionally biased region" description="Polar residues" evidence="1">
    <location>
        <begin position="110"/>
        <end position="127"/>
    </location>
</feature>
<organism evidence="3 4">
    <name type="scientific">Henosepilachna vigintioctopunctata</name>
    <dbReference type="NCBI Taxonomy" id="420089"/>
    <lineage>
        <taxon>Eukaryota</taxon>
        <taxon>Metazoa</taxon>
        <taxon>Ecdysozoa</taxon>
        <taxon>Arthropoda</taxon>
        <taxon>Hexapoda</taxon>
        <taxon>Insecta</taxon>
        <taxon>Pterygota</taxon>
        <taxon>Neoptera</taxon>
        <taxon>Endopterygota</taxon>
        <taxon>Coleoptera</taxon>
        <taxon>Polyphaga</taxon>
        <taxon>Cucujiformia</taxon>
        <taxon>Coccinelloidea</taxon>
        <taxon>Coccinellidae</taxon>
        <taxon>Epilachninae</taxon>
        <taxon>Epilachnini</taxon>
        <taxon>Henosepilachna</taxon>
    </lineage>
</organism>
<comment type="caution">
    <text evidence="3">The sequence shown here is derived from an EMBL/GenBank/DDBJ whole genome shotgun (WGS) entry which is preliminary data.</text>
</comment>
<dbReference type="EMBL" id="JARQZJ010000039">
    <property type="protein sequence ID" value="KAK9877010.1"/>
    <property type="molecule type" value="Genomic_DNA"/>
</dbReference>
<protein>
    <submittedName>
        <fullName evidence="3">Uncharacterized protein</fullName>
    </submittedName>
</protein>
<feature type="chain" id="PRO_5043979754" evidence="2">
    <location>
        <begin position="21"/>
        <end position="145"/>
    </location>
</feature>
<dbReference type="AlphaFoldDB" id="A0AAW1UAF0"/>
<evidence type="ECO:0000256" key="2">
    <source>
        <dbReference type="SAM" id="SignalP"/>
    </source>
</evidence>
<dbReference type="Proteomes" id="UP001431783">
    <property type="component" value="Unassembled WGS sequence"/>
</dbReference>
<evidence type="ECO:0000313" key="3">
    <source>
        <dbReference type="EMBL" id="KAK9877010.1"/>
    </source>
</evidence>
<feature type="region of interest" description="Disordered" evidence="1">
    <location>
        <begin position="91"/>
        <end position="127"/>
    </location>
</feature>
<reference evidence="3 4" key="1">
    <citation type="submission" date="2023-03" db="EMBL/GenBank/DDBJ databases">
        <title>Genome insight into feeding habits of ladybird beetles.</title>
        <authorList>
            <person name="Li H.-S."/>
            <person name="Huang Y.-H."/>
            <person name="Pang H."/>
        </authorList>
    </citation>
    <scope>NUCLEOTIDE SEQUENCE [LARGE SCALE GENOMIC DNA]</scope>
    <source>
        <strain evidence="3">SYSU_2023b</strain>
        <tissue evidence="3">Whole body</tissue>
    </source>
</reference>
<accession>A0AAW1UAF0</accession>
<evidence type="ECO:0000313" key="4">
    <source>
        <dbReference type="Proteomes" id="UP001431783"/>
    </source>
</evidence>
<proteinExistence type="predicted"/>
<evidence type="ECO:0000256" key="1">
    <source>
        <dbReference type="SAM" id="MobiDB-lite"/>
    </source>
</evidence>
<name>A0AAW1UAF0_9CUCU</name>
<sequence>MNKFLILSSILSFFTKLSLQYTIYKDIDKHEDYNNSEFDIIYDQKQNGSYNIRFGVEGLDVLLNTELNSKILNPVVEVIASGGLSAILDHLPEPSSSSTTESEEDFFASVTPTVVPTSNNKTEIDLQKTQSELSTTVVSEAASIP</sequence>
<keyword evidence="4" id="KW-1185">Reference proteome</keyword>